<gene>
    <name evidence="1" type="ORF">KEM10_17270</name>
</gene>
<dbReference type="Pfam" id="PF07610">
    <property type="entry name" value="DUF1573"/>
    <property type="match status" value="1"/>
</dbReference>
<dbReference type="InterPro" id="IPR011467">
    <property type="entry name" value="DUF1573"/>
</dbReference>
<evidence type="ECO:0000313" key="1">
    <source>
        <dbReference type="EMBL" id="MBS2100041.1"/>
    </source>
</evidence>
<dbReference type="EMBL" id="JAGUCO010000018">
    <property type="protein sequence ID" value="MBS2100041.1"/>
    <property type="molecule type" value="Genomic_DNA"/>
</dbReference>
<comment type="caution">
    <text evidence="1">The sequence shown here is derived from an EMBL/GenBank/DDBJ whole genome shotgun (WGS) entry which is preliminary data.</text>
</comment>
<organism evidence="1 2">
    <name type="scientific">Carboxylicivirga linearis</name>
    <dbReference type="NCBI Taxonomy" id="1628157"/>
    <lineage>
        <taxon>Bacteria</taxon>
        <taxon>Pseudomonadati</taxon>
        <taxon>Bacteroidota</taxon>
        <taxon>Bacteroidia</taxon>
        <taxon>Marinilabiliales</taxon>
        <taxon>Marinilabiliaceae</taxon>
        <taxon>Carboxylicivirga</taxon>
    </lineage>
</organism>
<dbReference type="PANTHER" id="PTHR37833:SF1">
    <property type="entry name" value="SIGNAL PEPTIDE PROTEIN"/>
    <property type="match status" value="1"/>
</dbReference>
<dbReference type="InterPro" id="IPR013783">
    <property type="entry name" value="Ig-like_fold"/>
</dbReference>
<keyword evidence="2" id="KW-1185">Reference proteome</keyword>
<dbReference type="PANTHER" id="PTHR37833">
    <property type="entry name" value="LIPOPROTEIN-RELATED"/>
    <property type="match status" value="1"/>
</dbReference>
<dbReference type="RefSeq" id="WP_212217284.1">
    <property type="nucleotide sequence ID" value="NZ_JAGUCO010000018.1"/>
</dbReference>
<sequence>MNFRFVFNLFFIALLFLVSCHNKVSTKRGISKGFVEFKEKSFSFGALKEGDVVGHRFIFVNSGTEPVLVLNVEKSCGCTDVKYPQEPVRAGDSSFVELVFDTRGWQGRQVKQVKVLTNDSIGVRELRIWADVN</sequence>
<name>A0ABS5JYU9_9BACT</name>
<proteinExistence type="predicted"/>
<dbReference type="Gene3D" id="2.60.40.10">
    <property type="entry name" value="Immunoglobulins"/>
    <property type="match status" value="1"/>
</dbReference>
<accession>A0ABS5JYU9</accession>
<protein>
    <submittedName>
        <fullName evidence="1">DUF1573 domain-containing protein</fullName>
    </submittedName>
</protein>
<evidence type="ECO:0000313" key="2">
    <source>
        <dbReference type="Proteomes" id="UP000708576"/>
    </source>
</evidence>
<dbReference type="PROSITE" id="PS51257">
    <property type="entry name" value="PROKAR_LIPOPROTEIN"/>
    <property type="match status" value="1"/>
</dbReference>
<dbReference type="Proteomes" id="UP000708576">
    <property type="component" value="Unassembled WGS sequence"/>
</dbReference>
<reference evidence="1 2" key="1">
    <citation type="journal article" date="2015" name="Int. J. Syst. Evol. Microbiol.">
        <title>Carboxylicivirga linearis sp. nov., isolated from a sea cucumber culture pond.</title>
        <authorList>
            <person name="Wang F.Q."/>
            <person name="Zhou Y.X."/>
            <person name="Lin X.Z."/>
            <person name="Chen G.J."/>
            <person name="Du Z.J."/>
        </authorList>
    </citation>
    <scope>NUCLEOTIDE SEQUENCE [LARGE SCALE GENOMIC DNA]</scope>
    <source>
        <strain evidence="1 2">FB218</strain>
    </source>
</reference>